<reference evidence="2" key="1">
    <citation type="submission" date="2009-09" db="EMBL/GenBank/DDBJ databases">
        <title>The complete chromosome of Sebaldella termitidis ATCC 33386.</title>
        <authorList>
            <consortium name="US DOE Joint Genome Institute (JGI-PGF)"/>
            <person name="Lucas S."/>
            <person name="Copeland A."/>
            <person name="Lapidus A."/>
            <person name="Glavina del Rio T."/>
            <person name="Dalin E."/>
            <person name="Tice H."/>
            <person name="Bruce D."/>
            <person name="Goodwin L."/>
            <person name="Pitluck S."/>
            <person name="Kyrpides N."/>
            <person name="Mavromatis K."/>
            <person name="Ivanova N."/>
            <person name="Mikhailova N."/>
            <person name="Sims D."/>
            <person name="Meincke L."/>
            <person name="Brettin T."/>
            <person name="Detter J.C."/>
            <person name="Han C."/>
            <person name="Larimer F."/>
            <person name="Land M."/>
            <person name="Hauser L."/>
            <person name="Markowitz V."/>
            <person name="Cheng J.F."/>
            <person name="Hugenholtz P."/>
            <person name="Woyke T."/>
            <person name="Wu D."/>
            <person name="Eisen J.A."/>
        </authorList>
    </citation>
    <scope>NUCLEOTIDE SEQUENCE [LARGE SCALE GENOMIC DNA]</scope>
    <source>
        <strain evidence="2">ATCC 33386 / NCTC 11300</strain>
    </source>
</reference>
<name>D1AQX5_SEBTE</name>
<dbReference type="AlphaFoldDB" id="D1AQX5"/>
<evidence type="ECO:0000313" key="1">
    <source>
        <dbReference type="EMBL" id="ACZ07663.1"/>
    </source>
</evidence>
<keyword evidence="2" id="KW-1185">Reference proteome</keyword>
<protein>
    <submittedName>
        <fullName evidence="1">Uncharacterized protein</fullName>
    </submittedName>
</protein>
<evidence type="ECO:0000313" key="2">
    <source>
        <dbReference type="Proteomes" id="UP000000845"/>
    </source>
</evidence>
<sequence>MNKNNIDFIKENNLYFNTKVLEQPVFKNSLKVFKLYDPQKNTSIRNFFIFNEPNYEEFENNAFQYSYGLLKKLPDGYSINFDFVIFHNEEKQVLELKADLIISPLERVIATKSAFAENYLELQVKLTDELIKYII</sequence>
<dbReference type="HOGENOM" id="CLU_1884331_0_0_0"/>
<organism evidence="1 2">
    <name type="scientific">Sebaldella termitidis (strain ATCC 33386 / NCTC 11300)</name>
    <dbReference type="NCBI Taxonomy" id="526218"/>
    <lineage>
        <taxon>Bacteria</taxon>
        <taxon>Fusobacteriati</taxon>
        <taxon>Fusobacteriota</taxon>
        <taxon>Fusobacteriia</taxon>
        <taxon>Fusobacteriales</taxon>
        <taxon>Leptotrichiaceae</taxon>
        <taxon>Sebaldella</taxon>
    </lineage>
</organism>
<dbReference type="KEGG" id="str:Sterm_0791"/>
<reference evidence="1 2" key="2">
    <citation type="journal article" date="2010" name="Stand. Genomic Sci.">
        <title>Complete genome sequence of Sebaldella termitidis type strain (NCTC 11300).</title>
        <authorList>
            <person name="Harmon-Smith M."/>
            <person name="Celia L."/>
            <person name="Chertkov O."/>
            <person name="Lapidus A."/>
            <person name="Copeland A."/>
            <person name="Glavina Del Rio T."/>
            <person name="Nolan M."/>
            <person name="Lucas S."/>
            <person name="Tice H."/>
            <person name="Cheng J.F."/>
            <person name="Han C."/>
            <person name="Detter J.C."/>
            <person name="Bruce D."/>
            <person name="Goodwin L."/>
            <person name="Pitluck S."/>
            <person name="Pati A."/>
            <person name="Liolios K."/>
            <person name="Ivanova N."/>
            <person name="Mavromatis K."/>
            <person name="Mikhailova N."/>
            <person name="Chen A."/>
            <person name="Palaniappan K."/>
            <person name="Land M."/>
            <person name="Hauser L."/>
            <person name="Chang Y.J."/>
            <person name="Jeffries C.D."/>
            <person name="Brettin T."/>
            <person name="Goker M."/>
            <person name="Beck B."/>
            <person name="Bristow J."/>
            <person name="Eisen J.A."/>
            <person name="Markowitz V."/>
            <person name="Hugenholtz P."/>
            <person name="Kyrpides N.C."/>
            <person name="Klenk H.P."/>
            <person name="Chen F."/>
        </authorList>
    </citation>
    <scope>NUCLEOTIDE SEQUENCE [LARGE SCALE GENOMIC DNA]</scope>
    <source>
        <strain evidence="2">ATCC 33386 / NCTC 11300</strain>
    </source>
</reference>
<proteinExistence type="predicted"/>
<accession>D1AQX5</accession>
<dbReference type="EMBL" id="CP001739">
    <property type="protein sequence ID" value="ACZ07663.1"/>
    <property type="molecule type" value="Genomic_DNA"/>
</dbReference>
<dbReference type="Proteomes" id="UP000000845">
    <property type="component" value="Chromosome"/>
</dbReference>
<gene>
    <name evidence="1" type="ordered locus">Sterm_0791</name>
</gene>